<dbReference type="OrthoDB" id="26569at2759"/>
<comment type="caution">
    <text evidence="10">The sequence shown here is derived from an EMBL/GenBank/DDBJ whole genome shotgun (WGS) entry which is preliminary data.</text>
</comment>
<accession>A0A9W9YB73</accession>
<evidence type="ECO:0000256" key="1">
    <source>
        <dbReference type="ARBA" id="ARBA00004170"/>
    </source>
</evidence>
<evidence type="ECO:0000256" key="7">
    <source>
        <dbReference type="ARBA" id="ARBA00040047"/>
    </source>
</evidence>
<keyword evidence="6" id="KW-0472">Membrane</keyword>
<dbReference type="GO" id="GO:0019905">
    <property type="term" value="F:syntaxin binding"/>
    <property type="evidence" value="ECO:0007669"/>
    <property type="project" value="TreeGrafter"/>
</dbReference>
<keyword evidence="3" id="KW-0813">Transport</keyword>
<dbReference type="InterPro" id="IPR011990">
    <property type="entry name" value="TPR-like_helical_dom_sf"/>
</dbReference>
<dbReference type="InterPro" id="IPR000744">
    <property type="entry name" value="NSF_attach"/>
</dbReference>
<protein>
    <recommendedName>
        <fullName evidence="7">Gamma-soluble NSF attachment protein</fullName>
    </recommendedName>
    <alternativeName>
        <fullName evidence="8">N-ethylmaleimide-sensitive factor attachment protein gamma</fullName>
    </alternativeName>
</protein>
<sequence>MAALQERKLQEGVQLLKEAEKFVKTSWLKWKPDWDNAADKYMKAGTCFKAARSYDRASEAFKKAADAHYNSHALFHAAKALEQAASVLKEMKNVTEAVSLVERAVDMYRQSGNSDTGALALVRGAKMCDSIDPAKAAELYITASEMNVSEDKIREAIEPLSKAINLLLKLKRFQNALNVMRQQMKLYEQVENFQMMSKVVLSMVVVHLHESDYVAADNCYKDSFEIPGFGSSDEAIAAEKVLDCFDQGDATGMKTCTSQALFTYLDNEIAKLCRSLRVPGDAGGRELTERRPVQNLNDFIKTDTQVPPNPVSNTTDQTEQHNQEDLDDELEEGGLC</sequence>
<gene>
    <name evidence="10" type="ORF">OS493_020863</name>
</gene>
<feature type="compositionally biased region" description="Acidic residues" evidence="9">
    <location>
        <begin position="325"/>
        <end position="336"/>
    </location>
</feature>
<dbReference type="PANTHER" id="PTHR13768">
    <property type="entry name" value="SOLUBLE NSF ATTACHMENT PROTEIN SNAP"/>
    <property type="match status" value="1"/>
</dbReference>
<dbReference type="GO" id="GO:0031201">
    <property type="term" value="C:SNARE complex"/>
    <property type="evidence" value="ECO:0007669"/>
    <property type="project" value="TreeGrafter"/>
</dbReference>
<evidence type="ECO:0000256" key="2">
    <source>
        <dbReference type="ARBA" id="ARBA00010050"/>
    </source>
</evidence>
<dbReference type="SUPFAM" id="SSF48452">
    <property type="entry name" value="TPR-like"/>
    <property type="match status" value="1"/>
</dbReference>
<evidence type="ECO:0000256" key="4">
    <source>
        <dbReference type="ARBA" id="ARBA00022892"/>
    </source>
</evidence>
<evidence type="ECO:0000256" key="9">
    <source>
        <dbReference type="SAM" id="MobiDB-lite"/>
    </source>
</evidence>
<evidence type="ECO:0000256" key="3">
    <source>
        <dbReference type="ARBA" id="ARBA00022448"/>
    </source>
</evidence>
<organism evidence="10 11">
    <name type="scientific">Desmophyllum pertusum</name>
    <dbReference type="NCBI Taxonomy" id="174260"/>
    <lineage>
        <taxon>Eukaryota</taxon>
        <taxon>Metazoa</taxon>
        <taxon>Cnidaria</taxon>
        <taxon>Anthozoa</taxon>
        <taxon>Hexacorallia</taxon>
        <taxon>Scleractinia</taxon>
        <taxon>Caryophylliina</taxon>
        <taxon>Caryophylliidae</taxon>
        <taxon>Desmophyllum</taxon>
    </lineage>
</organism>
<proteinExistence type="inferred from homology"/>
<comment type="similarity">
    <text evidence="2">Belongs to the SNAP family.</text>
</comment>
<evidence type="ECO:0000256" key="6">
    <source>
        <dbReference type="ARBA" id="ARBA00023136"/>
    </source>
</evidence>
<evidence type="ECO:0000256" key="8">
    <source>
        <dbReference type="ARBA" id="ARBA00042485"/>
    </source>
</evidence>
<comment type="subcellular location">
    <subcellularLocation>
        <location evidence="1">Membrane</location>
        <topology evidence="1">Peripheral membrane protein</topology>
    </subcellularLocation>
</comment>
<dbReference type="Pfam" id="PF14938">
    <property type="entry name" value="SNAP"/>
    <property type="match status" value="1"/>
</dbReference>
<keyword evidence="5" id="KW-0653">Protein transport</keyword>
<reference evidence="10" key="1">
    <citation type="submission" date="2023-01" db="EMBL/GenBank/DDBJ databases">
        <title>Genome assembly of the deep-sea coral Lophelia pertusa.</title>
        <authorList>
            <person name="Herrera S."/>
            <person name="Cordes E."/>
        </authorList>
    </citation>
    <scope>NUCLEOTIDE SEQUENCE</scope>
    <source>
        <strain evidence="10">USNM1676648</strain>
        <tissue evidence="10">Polyp</tissue>
    </source>
</reference>
<evidence type="ECO:0000313" key="11">
    <source>
        <dbReference type="Proteomes" id="UP001163046"/>
    </source>
</evidence>
<feature type="compositionally biased region" description="Polar residues" evidence="9">
    <location>
        <begin position="299"/>
        <end position="317"/>
    </location>
</feature>
<evidence type="ECO:0000256" key="5">
    <source>
        <dbReference type="ARBA" id="ARBA00022927"/>
    </source>
</evidence>
<dbReference type="GO" id="GO:0005774">
    <property type="term" value="C:vacuolar membrane"/>
    <property type="evidence" value="ECO:0007669"/>
    <property type="project" value="TreeGrafter"/>
</dbReference>
<keyword evidence="4" id="KW-0931">ER-Golgi transport</keyword>
<dbReference type="Gene3D" id="1.25.40.10">
    <property type="entry name" value="Tetratricopeptide repeat domain"/>
    <property type="match status" value="1"/>
</dbReference>
<keyword evidence="11" id="KW-1185">Reference proteome</keyword>
<dbReference type="PANTHER" id="PTHR13768:SF2">
    <property type="entry name" value="GAMMA-SOLUBLE NSF ATTACHMENT PROTEIN"/>
    <property type="match status" value="1"/>
</dbReference>
<dbReference type="EMBL" id="MU827790">
    <property type="protein sequence ID" value="KAJ7331160.1"/>
    <property type="molecule type" value="Genomic_DNA"/>
</dbReference>
<dbReference type="GO" id="GO:0005483">
    <property type="term" value="F:soluble NSF attachment protein activity"/>
    <property type="evidence" value="ECO:0007669"/>
    <property type="project" value="TreeGrafter"/>
</dbReference>
<feature type="region of interest" description="Disordered" evidence="9">
    <location>
        <begin position="299"/>
        <end position="336"/>
    </location>
</feature>
<evidence type="ECO:0000313" key="10">
    <source>
        <dbReference type="EMBL" id="KAJ7331160.1"/>
    </source>
</evidence>
<dbReference type="Proteomes" id="UP001163046">
    <property type="component" value="Unassembled WGS sequence"/>
</dbReference>
<dbReference type="GO" id="GO:0006886">
    <property type="term" value="P:intracellular protein transport"/>
    <property type="evidence" value="ECO:0007669"/>
    <property type="project" value="InterPro"/>
</dbReference>
<name>A0A9W9YB73_9CNID</name>
<dbReference type="AlphaFoldDB" id="A0A9W9YB73"/>
<dbReference type="GO" id="GO:0016192">
    <property type="term" value="P:vesicle-mediated transport"/>
    <property type="evidence" value="ECO:0007669"/>
    <property type="project" value="UniProtKB-KW"/>
</dbReference>